<comment type="caution">
    <text evidence="1">The sequence shown here is derived from an EMBL/GenBank/DDBJ whole genome shotgun (WGS) entry which is preliminary data.</text>
</comment>
<evidence type="ECO:0000313" key="1">
    <source>
        <dbReference type="EMBL" id="GAH69022.1"/>
    </source>
</evidence>
<accession>X1HHV1</accession>
<proteinExistence type="predicted"/>
<sequence>DMTWLNESLKELKWTEDTAKTFLASEYKVDPRDSLEDVISRLTREQAEEFVKEIQRRITDKQMELWR</sequence>
<feature type="non-terminal residue" evidence="1">
    <location>
        <position position="1"/>
    </location>
</feature>
<dbReference type="EMBL" id="BARU01026977">
    <property type="protein sequence ID" value="GAH69022.1"/>
    <property type="molecule type" value="Genomic_DNA"/>
</dbReference>
<organism evidence="1">
    <name type="scientific">marine sediment metagenome</name>
    <dbReference type="NCBI Taxonomy" id="412755"/>
    <lineage>
        <taxon>unclassified sequences</taxon>
        <taxon>metagenomes</taxon>
        <taxon>ecological metagenomes</taxon>
    </lineage>
</organism>
<dbReference type="AlphaFoldDB" id="X1HHV1"/>
<protein>
    <submittedName>
        <fullName evidence="1">Uncharacterized protein</fullName>
    </submittedName>
</protein>
<reference evidence="1" key="1">
    <citation type="journal article" date="2014" name="Front. Microbiol.">
        <title>High frequency of phylogenetically diverse reductive dehalogenase-homologous genes in deep subseafloor sedimentary metagenomes.</title>
        <authorList>
            <person name="Kawai M."/>
            <person name="Futagami T."/>
            <person name="Toyoda A."/>
            <person name="Takaki Y."/>
            <person name="Nishi S."/>
            <person name="Hori S."/>
            <person name="Arai W."/>
            <person name="Tsubouchi T."/>
            <person name="Morono Y."/>
            <person name="Uchiyama I."/>
            <person name="Ito T."/>
            <person name="Fujiyama A."/>
            <person name="Inagaki F."/>
            <person name="Takami H."/>
        </authorList>
    </citation>
    <scope>NUCLEOTIDE SEQUENCE</scope>
    <source>
        <strain evidence="1">Expedition CK06-06</strain>
    </source>
</reference>
<name>X1HHV1_9ZZZZ</name>
<gene>
    <name evidence="1" type="ORF">S03H2_43273</name>
</gene>